<organism evidence="1 2">
    <name type="scientific">Pedobacter puniceum</name>
    <dbReference type="NCBI Taxonomy" id="2666136"/>
    <lineage>
        <taxon>Bacteria</taxon>
        <taxon>Pseudomonadati</taxon>
        <taxon>Bacteroidota</taxon>
        <taxon>Sphingobacteriia</taxon>
        <taxon>Sphingobacteriales</taxon>
        <taxon>Sphingobacteriaceae</taxon>
        <taxon>Pedobacter</taxon>
    </lineage>
</organism>
<proteinExistence type="predicted"/>
<keyword evidence="2" id="KW-1185">Reference proteome</keyword>
<dbReference type="RefSeq" id="WP_154286975.1">
    <property type="nucleotide sequence ID" value="NZ_WKJI01000002.1"/>
</dbReference>
<dbReference type="Pfam" id="PF13585">
    <property type="entry name" value="CHU_C"/>
    <property type="match status" value="1"/>
</dbReference>
<dbReference type="InterPro" id="IPR026341">
    <property type="entry name" value="T9SS_type_B"/>
</dbReference>
<evidence type="ECO:0000313" key="1">
    <source>
        <dbReference type="EMBL" id="MRX46893.1"/>
    </source>
</evidence>
<comment type="caution">
    <text evidence="1">The sequence shown here is derived from an EMBL/GenBank/DDBJ whole genome shotgun (WGS) entry which is preliminary data.</text>
</comment>
<gene>
    <name evidence="1" type="ORF">GJJ64_06835</name>
</gene>
<dbReference type="AlphaFoldDB" id="A0A7K0FLT9"/>
<evidence type="ECO:0000313" key="2">
    <source>
        <dbReference type="Proteomes" id="UP000462931"/>
    </source>
</evidence>
<accession>A0A7K0FLT9</accession>
<sequence>MIKQILIYMFSLIFLSKIKAQTPDHLPYAINSAGMYSIINGEMFDSNLGEMVLTETFTSLPNMLLSQGFLQPYYVETNLASPLVFYNAFSPDGDGKNDSWVIENIDLYPENTLTIFNRWGGEVFKAANYSSASAWKGDNVHTGTYFYILRVTINGQLQIFKGFITVVKED</sequence>
<protein>
    <submittedName>
        <fullName evidence="1">T9SS type B sorting domain-containing protein</fullName>
    </submittedName>
</protein>
<reference evidence="1 2" key="1">
    <citation type="submission" date="2019-11" db="EMBL/GenBank/DDBJ databases">
        <authorList>
            <person name="Cheng Q."/>
            <person name="Yang Z."/>
        </authorList>
    </citation>
    <scope>NUCLEOTIDE SEQUENCE [LARGE SCALE GENOMIC DNA]</scope>
    <source>
        <strain evidence="1 2">HX-22-1</strain>
    </source>
</reference>
<name>A0A7K0FLT9_9SPHI</name>
<dbReference type="NCBIfam" id="TIGR04131">
    <property type="entry name" value="Bac_Flav_CTERM"/>
    <property type="match status" value="1"/>
</dbReference>
<dbReference type="EMBL" id="WKJI01000002">
    <property type="protein sequence ID" value="MRX46893.1"/>
    <property type="molecule type" value="Genomic_DNA"/>
</dbReference>
<dbReference type="Proteomes" id="UP000462931">
    <property type="component" value="Unassembled WGS sequence"/>
</dbReference>